<evidence type="ECO:0000256" key="3">
    <source>
        <dbReference type="ARBA" id="ARBA00022801"/>
    </source>
</evidence>
<protein>
    <recommendedName>
        <fullName evidence="8">Carboxylesterase type B domain-containing protein</fullName>
    </recommendedName>
</protein>
<name>A0A914B7B1_PATMI</name>
<feature type="region of interest" description="Disordered" evidence="6">
    <location>
        <begin position="581"/>
        <end position="607"/>
    </location>
</feature>
<feature type="active site" description="Charge relay system" evidence="5">
    <location>
        <position position="351"/>
    </location>
</feature>
<dbReference type="PANTHER" id="PTHR43918">
    <property type="entry name" value="ACETYLCHOLINESTERASE"/>
    <property type="match status" value="1"/>
</dbReference>
<keyword evidence="3" id="KW-0378">Hydrolase</keyword>
<dbReference type="FunFam" id="3.40.50.1820:FF:000128">
    <property type="entry name" value="Carboxylic ester hydrolase"/>
    <property type="match status" value="1"/>
</dbReference>
<evidence type="ECO:0000256" key="2">
    <source>
        <dbReference type="ARBA" id="ARBA00022487"/>
    </source>
</evidence>
<dbReference type="InterPro" id="IPR000997">
    <property type="entry name" value="Cholinesterase"/>
</dbReference>
<dbReference type="PRINTS" id="PR00878">
    <property type="entry name" value="CHOLNESTRASE"/>
</dbReference>
<evidence type="ECO:0000256" key="7">
    <source>
        <dbReference type="SAM" id="SignalP"/>
    </source>
</evidence>
<dbReference type="SUPFAM" id="SSF53474">
    <property type="entry name" value="alpha/beta-Hydrolases"/>
    <property type="match status" value="1"/>
</dbReference>
<feature type="compositionally biased region" description="Basic and acidic residues" evidence="6">
    <location>
        <begin position="598"/>
        <end position="607"/>
    </location>
</feature>
<dbReference type="EnsemblMetazoa" id="XM_038215772.1">
    <property type="protein sequence ID" value="XP_038071700.1"/>
    <property type="gene ID" value="LOC119740451"/>
</dbReference>
<keyword evidence="10" id="KW-1185">Reference proteome</keyword>
<feature type="active site" description="Acyl-ester intermediate" evidence="5">
    <location>
        <position position="222"/>
    </location>
</feature>
<dbReference type="InterPro" id="IPR050654">
    <property type="entry name" value="AChE-related_enzymes"/>
</dbReference>
<evidence type="ECO:0000313" key="10">
    <source>
        <dbReference type="Proteomes" id="UP000887568"/>
    </source>
</evidence>
<dbReference type="InterPro" id="IPR002018">
    <property type="entry name" value="CarbesteraseB"/>
</dbReference>
<evidence type="ECO:0000259" key="8">
    <source>
        <dbReference type="Pfam" id="PF00135"/>
    </source>
</evidence>
<dbReference type="Gene3D" id="3.40.50.1820">
    <property type="entry name" value="alpha/beta hydrolase"/>
    <property type="match status" value="1"/>
</dbReference>
<keyword evidence="4" id="KW-1015">Disulfide bond</keyword>
<feature type="active site" description="Charge relay system" evidence="5">
    <location>
        <position position="468"/>
    </location>
</feature>
<dbReference type="GO" id="GO:0005615">
    <property type="term" value="C:extracellular space"/>
    <property type="evidence" value="ECO:0007669"/>
    <property type="project" value="TreeGrafter"/>
</dbReference>
<keyword evidence="2" id="KW-0719">Serine esterase</keyword>
<dbReference type="OrthoDB" id="19653at2759"/>
<dbReference type="GO" id="GO:0003990">
    <property type="term" value="F:acetylcholinesterase activity"/>
    <property type="evidence" value="ECO:0007669"/>
    <property type="project" value="TreeGrafter"/>
</dbReference>
<reference evidence="9" key="1">
    <citation type="submission" date="2022-11" db="UniProtKB">
        <authorList>
            <consortium name="EnsemblMetazoa"/>
        </authorList>
    </citation>
    <scope>IDENTIFICATION</scope>
</reference>
<evidence type="ECO:0000256" key="6">
    <source>
        <dbReference type="SAM" id="MobiDB-lite"/>
    </source>
</evidence>
<feature type="signal peptide" evidence="7">
    <location>
        <begin position="1"/>
        <end position="21"/>
    </location>
</feature>
<evidence type="ECO:0000313" key="9">
    <source>
        <dbReference type="EnsemblMetazoa" id="XP_038071700.1"/>
    </source>
</evidence>
<keyword evidence="7" id="KW-0732">Signal</keyword>
<organism evidence="9 10">
    <name type="scientific">Patiria miniata</name>
    <name type="common">Bat star</name>
    <name type="synonym">Asterina miniata</name>
    <dbReference type="NCBI Taxonomy" id="46514"/>
    <lineage>
        <taxon>Eukaryota</taxon>
        <taxon>Metazoa</taxon>
        <taxon>Echinodermata</taxon>
        <taxon>Eleutherozoa</taxon>
        <taxon>Asterozoa</taxon>
        <taxon>Asteroidea</taxon>
        <taxon>Valvatacea</taxon>
        <taxon>Valvatida</taxon>
        <taxon>Asterinidae</taxon>
        <taxon>Patiria</taxon>
    </lineage>
</organism>
<dbReference type="Pfam" id="PF00135">
    <property type="entry name" value="COesterase"/>
    <property type="match status" value="1"/>
</dbReference>
<feature type="domain" description="Carboxylesterase type B" evidence="8">
    <location>
        <begin position="27"/>
        <end position="561"/>
    </location>
</feature>
<dbReference type="InterPro" id="IPR029058">
    <property type="entry name" value="AB_hydrolase_fold"/>
</dbReference>
<evidence type="ECO:0000256" key="5">
    <source>
        <dbReference type="PIRSR" id="PIRSR600997-1"/>
    </source>
</evidence>
<feature type="chain" id="PRO_5036811109" description="Carboxylesterase type B domain-containing protein" evidence="7">
    <location>
        <begin position="22"/>
        <end position="607"/>
    </location>
</feature>
<comment type="similarity">
    <text evidence="1">Belongs to the type-B carboxylesterase/lipase family.</text>
</comment>
<dbReference type="GO" id="GO:0006581">
    <property type="term" value="P:acetylcholine catabolic process"/>
    <property type="evidence" value="ECO:0007669"/>
    <property type="project" value="TreeGrafter"/>
</dbReference>
<dbReference type="OMA" id="NWTGCTH"/>
<dbReference type="GeneID" id="119740451"/>
<sequence length="607" mass="65688">MEMHSKFICLLICLALSVAWASSDQDPPVVTTRLGRIVGTRLQFNPAARPELRRSVDAYLGIPYAEPPVGTLRFKPPVAKSPWSGELQATEVGNRCPQPLMPMGNNVTLGGNIAEDCLSVDVFVPQPVPQKAAVLVYIHGGGFLVGAGSIDGFYATPTAAIGDVIAVALNYRIGALGFLSTGDDVIPGNMGLLDQQLALQWIRDNIQAFGGDPERVAIFGESVGASSVGAHMLSPGSAGLFRATIMESGDASALWSIVPSDEARKRAFMLGKLLDCQTDSSDDLLKCLQNMEFNAIIDNQFEKMLQELGAAPMTLYGPVVDGRFLLDKPINLYAEGVINDAVSILGSNSNEGMVMIKPVYPNNTDQAPFVDSATFDAFMQPWMAMLSSDPVVAEAVKLMYGNFSCHADPSGCDYLAGLSQALGDIMFVCPQDRTARAFTEAGRKVYRYHMTHAPTSPFLGNNWTGCTHGDDLLFVFGVPLTPSHGQSFAQEEVDMAIKTINYWANLAKTGNPNLSSLDDEPTDGEKETEWPVFSLQELAYKDLSPAMPNGRGIKAKECRVWNEFIPKLVQLAEEAKNWREVSASVQKMNKDGGSSDETCTKESCPEE</sequence>
<dbReference type="PANTHER" id="PTHR43918:SF4">
    <property type="entry name" value="CARBOXYLIC ESTER HYDROLASE"/>
    <property type="match status" value="1"/>
</dbReference>
<dbReference type="AlphaFoldDB" id="A0A914B7B1"/>
<dbReference type="GO" id="GO:0005886">
    <property type="term" value="C:plasma membrane"/>
    <property type="evidence" value="ECO:0007669"/>
    <property type="project" value="TreeGrafter"/>
</dbReference>
<dbReference type="Proteomes" id="UP000887568">
    <property type="component" value="Unplaced"/>
</dbReference>
<proteinExistence type="inferred from homology"/>
<evidence type="ECO:0000256" key="1">
    <source>
        <dbReference type="ARBA" id="ARBA00005964"/>
    </source>
</evidence>
<evidence type="ECO:0000256" key="4">
    <source>
        <dbReference type="ARBA" id="ARBA00023157"/>
    </source>
</evidence>
<dbReference type="RefSeq" id="XP_038071700.1">
    <property type="nucleotide sequence ID" value="XM_038215772.1"/>
</dbReference>
<dbReference type="GO" id="GO:0019695">
    <property type="term" value="P:choline metabolic process"/>
    <property type="evidence" value="ECO:0007669"/>
    <property type="project" value="TreeGrafter"/>
</dbReference>
<accession>A0A914B7B1</accession>